<dbReference type="RefSeq" id="WP_160884316.1">
    <property type="nucleotide sequence ID" value="NZ_WURB01000005.1"/>
</dbReference>
<dbReference type="Gene3D" id="1.10.10.60">
    <property type="entry name" value="Homeodomain-like"/>
    <property type="match status" value="1"/>
</dbReference>
<dbReference type="EMBL" id="WURB01000005">
    <property type="protein sequence ID" value="MXQ11741.1"/>
    <property type="molecule type" value="Genomic_DNA"/>
</dbReference>
<name>A0A7X3MR68_9HYPH</name>
<gene>
    <name evidence="4" type="ORF">GR328_09785</name>
</gene>
<dbReference type="GO" id="GO:0003700">
    <property type="term" value="F:DNA-binding transcription factor activity"/>
    <property type="evidence" value="ECO:0007669"/>
    <property type="project" value="InterPro"/>
</dbReference>
<dbReference type="PROSITE" id="PS01124">
    <property type="entry name" value="HTH_ARAC_FAMILY_2"/>
    <property type="match status" value="1"/>
</dbReference>
<keyword evidence="5" id="KW-1185">Reference proteome</keyword>
<dbReference type="AlphaFoldDB" id="A0A7X3MR68"/>
<dbReference type="InterPro" id="IPR018060">
    <property type="entry name" value="HTH_AraC"/>
</dbReference>
<dbReference type="InterPro" id="IPR052158">
    <property type="entry name" value="INH-QAR"/>
</dbReference>
<dbReference type="SUPFAM" id="SSF46689">
    <property type="entry name" value="Homeodomain-like"/>
    <property type="match status" value="2"/>
</dbReference>
<dbReference type="SUPFAM" id="SSF52317">
    <property type="entry name" value="Class I glutamine amidotransferase-like"/>
    <property type="match status" value="1"/>
</dbReference>
<dbReference type="InterPro" id="IPR002818">
    <property type="entry name" value="DJ-1/PfpI"/>
</dbReference>
<dbReference type="OrthoDB" id="9793422at2"/>
<evidence type="ECO:0000256" key="1">
    <source>
        <dbReference type="ARBA" id="ARBA00023015"/>
    </source>
</evidence>
<sequence>MSTSAEPRPISISLLALPESTPAALYGLYEVFSSVGSVWSELTGEPVTCPKMDPRIVSPERRAFRCAVGLPIVPQASLEKAVQTDIVIVTDLTLAGIGDPRGRWPEASRWLCEQFNRGATICSVCTGSVLLADSGLLEGYEATTHWSASDLFRSCFPGVRLRPERILLPSGPEHRIVTSGGASSWEDLALYLIARYCGEAEAVRTAKIFLFGDRSEGQAAYAVAGQGRRHEDAVIARCQTWIAEHYAADNPVMRMVAQAGLPERTFKRRFWAATGYAPVEYVQTLRIEEAKQLLETTAEPTDTVAHMVGYDDPAFFRRLFKRRTGITPARYRQRFQSIARLHQTA</sequence>
<evidence type="ECO:0000259" key="3">
    <source>
        <dbReference type="PROSITE" id="PS01124"/>
    </source>
</evidence>
<feature type="domain" description="HTH araC/xylS-type" evidence="3">
    <location>
        <begin position="236"/>
        <end position="334"/>
    </location>
</feature>
<dbReference type="Proteomes" id="UP000436483">
    <property type="component" value="Unassembled WGS sequence"/>
</dbReference>
<organism evidence="4 5">
    <name type="scientific">Microvirga makkahensis</name>
    <dbReference type="NCBI Taxonomy" id="1128670"/>
    <lineage>
        <taxon>Bacteria</taxon>
        <taxon>Pseudomonadati</taxon>
        <taxon>Pseudomonadota</taxon>
        <taxon>Alphaproteobacteria</taxon>
        <taxon>Hyphomicrobiales</taxon>
        <taxon>Methylobacteriaceae</taxon>
        <taxon>Microvirga</taxon>
    </lineage>
</organism>
<keyword evidence="2" id="KW-0804">Transcription</keyword>
<evidence type="ECO:0000313" key="4">
    <source>
        <dbReference type="EMBL" id="MXQ11741.1"/>
    </source>
</evidence>
<dbReference type="InterPro" id="IPR009057">
    <property type="entry name" value="Homeodomain-like_sf"/>
</dbReference>
<dbReference type="Gene3D" id="3.40.50.880">
    <property type="match status" value="1"/>
</dbReference>
<dbReference type="GO" id="GO:0043565">
    <property type="term" value="F:sequence-specific DNA binding"/>
    <property type="evidence" value="ECO:0007669"/>
    <property type="project" value="InterPro"/>
</dbReference>
<dbReference type="PANTHER" id="PTHR43130">
    <property type="entry name" value="ARAC-FAMILY TRANSCRIPTIONAL REGULATOR"/>
    <property type="match status" value="1"/>
</dbReference>
<evidence type="ECO:0000256" key="2">
    <source>
        <dbReference type="ARBA" id="ARBA00023163"/>
    </source>
</evidence>
<reference evidence="4 5" key="1">
    <citation type="submission" date="2019-12" db="EMBL/GenBank/DDBJ databases">
        <authorList>
            <person name="Yuan C.-G."/>
        </authorList>
    </citation>
    <scope>NUCLEOTIDE SEQUENCE [LARGE SCALE GENOMIC DNA]</scope>
    <source>
        <strain evidence="4 5">KCTC 23863</strain>
    </source>
</reference>
<dbReference type="InterPro" id="IPR029062">
    <property type="entry name" value="Class_I_gatase-like"/>
</dbReference>
<dbReference type="Pfam" id="PF12833">
    <property type="entry name" value="HTH_18"/>
    <property type="match status" value="1"/>
</dbReference>
<reference evidence="4 5" key="2">
    <citation type="submission" date="2020-01" db="EMBL/GenBank/DDBJ databases">
        <title>Microvirga sp. nov., an arsenate reduction bacterium isolated from Tibet hotspring sediments.</title>
        <authorList>
            <person name="Xian W.-D."/>
            <person name="Li W.-J."/>
        </authorList>
    </citation>
    <scope>NUCLEOTIDE SEQUENCE [LARGE SCALE GENOMIC DNA]</scope>
    <source>
        <strain evidence="4 5">KCTC 23863</strain>
    </source>
</reference>
<comment type="caution">
    <text evidence="4">The sequence shown here is derived from an EMBL/GenBank/DDBJ whole genome shotgun (WGS) entry which is preliminary data.</text>
</comment>
<proteinExistence type="predicted"/>
<dbReference type="CDD" id="cd03138">
    <property type="entry name" value="GATase1_AraC_2"/>
    <property type="match status" value="1"/>
</dbReference>
<dbReference type="Pfam" id="PF01965">
    <property type="entry name" value="DJ-1_PfpI"/>
    <property type="match status" value="1"/>
</dbReference>
<dbReference type="SMART" id="SM00342">
    <property type="entry name" value="HTH_ARAC"/>
    <property type="match status" value="1"/>
</dbReference>
<dbReference type="PANTHER" id="PTHR43130:SF11">
    <property type="entry name" value="TRANSCRIPTIONAL REGULATORY PROTEIN"/>
    <property type="match status" value="1"/>
</dbReference>
<evidence type="ECO:0000313" key="5">
    <source>
        <dbReference type="Proteomes" id="UP000436483"/>
    </source>
</evidence>
<keyword evidence="1" id="KW-0805">Transcription regulation</keyword>
<accession>A0A7X3MR68</accession>
<protein>
    <submittedName>
        <fullName evidence="4">Helix-turn-helix domain-containing protein</fullName>
    </submittedName>
</protein>